<proteinExistence type="inferred from homology"/>
<evidence type="ECO:0000256" key="4">
    <source>
        <dbReference type="ARBA" id="ARBA00022801"/>
    </source>
</evidence>
<evidence type="ECO:0000313" key="11">
    <source>
        <dbReference type="Proteomes" id="UP000001744"/>
    </source>
</evidence>
<keyword evidence="11" id="KW-1185">Reference proteome</keyword>
<dbReference type="RefSeq" id="XP_002175034.1">
    <property type="nucleotide sequence ID" value="XM_002174998.1"/>
</dbReference>
<feature type="transmembrane region" description="Helical" evidence="7">
    <location>
        <begin position="142"/>
        <end position="160"/>
    </location>
</feature>
<dbReference type="Gene3D" id="1.20.1540.10">
    <property type="entry name" value="Rhomboid-like"/>
    <property type="match status" value="1"/>
</dbReference>
<dbReference type="PANTHER" id="PTHR43731:SF14">
    <property type="entry name" value="PRESENILIN-ASSOCIATED RHOMBOID-LIKE PROTEIN, MITOCHONDRIAL"/>
    <property type="match status" value="1"/>
</dbReference>
<dbReference type="GO" id="GO:0004252">
    <property type="term" value="F:serine-type endopeptidase activity"/>
    <property type="evidence" value="ECO:0000318"/>
    <property type="project" value="GO_Central"/>
</dbReference>
<evidence type="ECO:0000256" key="6">
    <source>
        <dbReference type="ARBA" id="ARBA00023136"/>
    </source>
</evidence>
<dbReference type="InterPro" id="IPR035952">
    <property type="entry name" value="Rhomboid-like_sf"/>
</dbReference>
<dbReference type="OrthoDB" id="418595at2759"/>
<comment type="similarity">
    <text evidence="2">Belongs to the peptidase S54 family.</text>
</comment>
<gene>
    <name evidence="10" type="primary">rbd3</name>
    <name evidence="9" type="ORF">SJAG_03910</name>
</gene>
<feature type="transmembrane region" description="Helical" evidence="7">
    <location>
        <begin position="231"/>
        <end position="250"/>
    </location>
</feature>
<dbReference type="HOGENOM" id="CLU_055068_7_2_1"/>
<dbReference type="Pfam" id="PF01694">
    <property type="entry name" value="Rhomboid"/>
    <property type="match status" value="2"/>
</dbReference>
<dbReference type="InterPro" id="IPR022764">
    <property type="entry name" value="Peptidase_S54_rhomboid_dom"/>
</dbReference>
<keyword evidence="3 7" id="KW-0812">Transmembrane</keyword>
<dbReference type="GO" id="GO:0006465">
    <property type="term" value="P:signal peptide processing"/>
    <property type="evidence" value="ECO:0000318"/>
    <property type="project" value="GO_Central"/>
</dbReference>
<feature type="transmembrane region" description="Helical" evidence="7">
    <location>
        <begin position="368"/>
        <end position="391"/>
    </location>
</feature>
<organism evidence="9 11">
    <name type="scientific">Schizosaccharomyces japonicus (strain yFS275 / FY16936)</name>
    <name type="common">Fission yeast</name>
    <dbReference type="NCBI Taxonomy" id="402676"/>
    <lineage>
        <taxon>Eukaryota</taxon>
        <taxon>Fungi</taxon>
        <taxon>Dikarya</taxon>
        <taxon>Ascomycota</taxon>
        <taxon>Taphrinomycotina</taxon>
        <taxon>Schizosaccharomycetes</taxon>
        <taxon>Schizosaccharomycetales</taxon>
        <taxon>Schizosaccharomycetaceae</taxon>
        <taxon>Schizosaccharomyces</taxon>
    </lineage>
</organism>
<feature type="domain" description="Peptidase S54 rhomboid" evidence="8">
    <location>
        <begin position="313"/>
        <end position="391"/>
    </location>
</feature>
<keyword evidence="5 7" id="KW-1133">Transmembrane helix</keyword>
<reference evidence="9 11" key="1">
    <citation type="journal article" date="2011" name="Science">
        <title>Comparative functional genomics of the fission yeasts.</title>
        <authorList>
            <person name="Rhind N."/>
            <person name="Chen Z."/>
            <person name="Yassour M."/>
            <person name="Thompson D.A."/>
            <person name="Haas B.J."/>
            <person name="Habib N."/>
            <person name="Wapinski I."/>
            <person name="Roy S."/>
            <person name="Lin M.F."/>
            <person name="Heiman D.I."/>
            <person name="Young S.K."/>
            <person name="Furuya K."/>
            <person name="Guo Y."/>
            <person name="Pidoux A."/>
            <person name="Chen H.M."/>
            <person name="Robbertse B."/>
            <person name="Goldberg J.M."/>
            <person name="Aoki K."/>
            <person name="Bayne E.H."/>
            <person name="Berlin A.M."/>
            <person name="Desjardins C.A."/>
            <person name="Dobbs E."/>
            <person name="Dukaj L."/>
            <person name="Fan L."/>
            <person name="FitzGerald M.G."/>
            <person name="French C."/>
            <person name="Gujja S."/>
            <person name="Hansen K."/>
            <person name="Keifenheim D."/>
            <person name="Levin J.Z."/>
            <person name="Mosher R.A."/>
            <person name="Mueller C.A."/>
            <person name="Pfiffner J."/>
            <person name="Priest M."/>
            <person name="Russ C."/>
            <person name="Smialowska A."/>
            <person name="Swoboda P."/>
            <person name="Sykes S.M."/>
            <person name="Vaughn M."/>
            <person name="Vengrova S."/>
            <person name="Yoder R."/>
            <person name="Zeng Q."/>
            <person name="Allshire R."/>
            <person name="Baulcombe D."/>
            <person name="Birren B.W."/>
            <person name="Brown W."/>
            <person name="Ekwall K."/>
            <person name="Kellis M."/>
            <person name="Leatherwood J."/>
            <person name="Levin H."/>
            <person name="Margalit H."/>
            <person name="Martienssen R."/>
            <person name="Nieduszynski C.A."/>
            <person name="Spatafora J.W."/>
            <person name="Friedman N."/>
            <person name="Dalgaard J.Z."/>
            <person name="Baumann P."/>
            <person name="Niki H."/>
            <person name="Regev A."/>
            <person name="Nusbaum C."/>
        </authorList>
    </citation>
    <scope>NUCLEOTIDE SEQUENCE [LARGE SCALE GENOMIC DNA]</scope>
    <source>
        <strain evidence="11">yFS275 / FY16936</strain>
    </source>
</reference>
<evidence type="ECO:0000313" key="9">
    <source>
        <dbReference type="EMBL" id="EEB08741.1"/>
    </source>
</evidence>
<evidence type="ECO:0000256" key="2">
    <source>
        <dbReference type="ARBA" id="ARBA00009045"/>
    </source>
</evidence>
<dbReference type="AlphaFoldDB" id="B6K5D7"/>
<dbReference type="Proteomes" id="UP000001744">
    <property type="component" value="Unassembled WGS sequence"/>
</dbReference>
<keyword evidence="6 7" id="KW-0472">Membrane</keyword>
<protein>
    <submittedName>
        <fullName evidence="9">Rhomboid family protease</fullName>
    </submittedName>
</protein>
<feature type="transmembrane region" description="Helical" evidence="7">
    <location>
        <begin position="336"/>
        <end position="356"/>
    </location>
</feature>
<evidence type="ECO:0000259" key="8">
    <source>
        <dbReference type="Pfam" id="PF01694"/>
    </source>
</evidence>
<keyword evidence="4" id="KW-0378">Hydrolase</keyword>
<feature type="domain" description="Peptidase S54 rhomboid" evidence="8">
    <location>
        <begin position="193"/>
        <end position="249"/>
    </location>
</feature>
<evidence type="ECO:0000256" key="1">
    <source>
        <dbReference type="ARBA" id="ARBA00004141"/>
    </source>
</evidence>
<dbReference type="SUPFAM" id="SSF144091">
    <property type="entry name" value="Rhomboid-like"/>
    <property type="match status" value="1"/>
</dbReference>
<dbReference type="STRING" id="402676.B6K5D7"/>
<dbReference type="eggNOG" id="KOG2980">
    <property type="taxonomic scope" value="Eukaryota"/>
</dbReference>
<evidence type="ECO:0000256" key="3">
    <source>
        <dbReference type="ARBA" id="ARBA00022692"/>
    </source>
</evidence>
<dbReference type="VEuPathDB" id="FungiDB:SJAG_03910"/>
<comment type="subcellular location">
    <subcellularLocation>
        <location evidence="1">Membrane</location>
        <topology evidence="1">Multi-pass membrane protein</topology>
    </subcellularLocation>
</comment>
<dbReference type="EMBL" id="KE651167">
    <property type="protein sequence ID" value="EEB08741.1"/>
    <property type="molecule type" value="Genomic_DNA"/>
</dbReference>
<dbReference type="OMA" id="IMALFAC"/>
<keyword evidence="9" id="KW-0645">Protease</keyword>
<dbReference type="GO" id="GO:0016020">
    <property type="term" value="C:membrane"/>
    <property type="evidence" value="ECO:0007669"/>
    <property type="project" value="UniProtKB-SubCell"/>
</dbReference>
<evidence type="ECO:0000256" key="7">
    <source>
        <dbReference type="SAM" id="Phobius"/>
    </source>
</evidence>
<sequence>MYSYYRWIGLVRRRCPVLNNGCTVTSLLWSRCFLAHKNGPRHISSFFFTHSLAGLHTSESNLKSISPIPDTTDLRSTISRFFAPAQRVLFTRRKYPPSISCTPTAHFMRAASRTDLSLYLDFPKQRDRYLESPEFRSEPRTAIKIVLLLCLLNCLVFYQWDWAMDDAVTRQDPTRLYWLLDNAQASLHNLAEGRWWVLLTSMFSHQNASHLLINCVATYSFMTPVVFRYGVLRSLFIYVCAGFIANVFTLERQFQEARRSTSLSLHLPNHVWQLLQSKNHLVYESPLQMMNPDTRDIYTIASTNLPAGWTNGCLGSSAAVYSMISMLTCAYPRAQFYLLFVFPFRASTLLPLDLLVESVLAYTHWDRRLSVAFDAHVVGALVGLAANLLVMPRTWKLRVLRFLSHKFR</sequence>
<evidence type="ECO:0000256" key="5">
    <source>
        <dbReference type="ARBA" id="ARBA00022989"/>
    </source>
</evidence>
<dbReference type="PANTHER" id="PTHR43731">
    <property type="entry name" value="RHOMBOID PROTEASE"/>
    <property type="match status" value="1"/>
</dbReference>
<dbReference type="JaponicusDB" id="SJAG_03910">
    <property type="gene designation" value="rbd3"/>
</dbReference>
<accession>B6K5D7</accession>
<dbReference type="InterPro" id="IPR050925">
    <property type="entry name" value="Rhomboid_protease_S54"/>
</dbReference>
<name>B6K5D7_SCHJY</name>
<evidence type="ECO:0000313" key="10">
    <source>
        <dbReference type="JaponicusDB" id="SJAG_03910"/>
    </source>
</evidence>
<dbReference type="GeneID" id="7050544"/>